<feature type="chain" id="PRO_5043808837" evidence="4">
    <location>
        <begin position="19"/>
        <end position="261"/>
    </location>
</feature>
<evidence type="ECO:0000256" key="2">
    <source>
        <dbReference type="ARBA" id="ARBA00022448"/>
    </source>
</evidence>
<evidence type="ECO:0000256" key="1">
    <source>
        <dbReference type="ARBA" id="ARBA00010394"/>
    </source>
</evidence>
<dbReference type="EMBL" id="BQKI01000012">
    <property type="protein sequence ID" value="GJN05739.1"/>
    <property type="molecule type" value="Genomic_DNA"/>
</dbReference>
<dbReference type="Gene3D" id="1.25.10.10">
    <property type="entry name" value="Leucine-rich Repeat Variant"/>
    <property type="match status" value="2"/>
</dbReference>
<dbReference type="SUPFAM" id="SSF48371">
    <property type="entry name" value="ARM repeat"/>
    <property type="match status" value="1"/>
</dbReference>
<name>A0AAV5D530_ELECO</name>
<protein>
    <submittedName>
        <fullName evidence="5">Uncharacterized protein</fullName>
    </submittedName>
</protein>
<sequence length="261" mass="28156">MLLLQLLEAAWCLTNIAAGEPEDTRSLLPALPLLIAHLGEKSSTLVAEQCAWAIGNVAGEGSELRNKLLAQVDFGSFRDEELATEVAWVVVYLSALSEKAVGLIVRSSVPQLLIGRLLASENLQLLIPVSSLLHIVLRGLGNMVAGDGYMVDSVLVVGNSITGNALPPNIIVDHLVAIVNGGALPGFINLVRSADIESARIGLQFLELVMRGYPNGQGPKLVEREDGIEAMERFQFHENEVMRNMANGLVDKYFGEDYGLE</sequence>
<gene>
    <name evidence="5" type="primary">ga23400</name>
    <name evidence="5" type="ORF">PR202_ga23400</name>
</gene>
<evidence type="ECO:0000256" key="4">
    <source>
        <dbReference type="SAM" id="SignalP"/>
    </source>
</evidence>
<dbReference type="InterPro" id="IPR011989">
    <property type="entry name" value="ARM-like"/>
</dbReference>
<keyword evidence="4" id="KW-0732">Signal</keyword>
<keyword evidence="2" id="KW-0813">Transport</keyword>
<keyword evidence="6" id="KW-1185">Reference proteome</keyword>
<dbReference type="PANTHER" id="PTHR23316">
    <property type="entry name" value="IMPORTIN ALPHA"/>
    <property type="match status" value="1"/>
</dbReference>
<dbReference type="Proteomes" id="UP001054889">
    <property type="component" value="Unassembled WGS sequence"/>
</dbReference>
<reference evidence="5" key="2">
    <citation type="submission" date="2021-12" db="EMBL/GenBank/DDBJ databases">
        <title>Resequencing data analysis of finger millet.</title>
        <authorList>
            <person name="Hatakeyama M."/>
            <person name="Aluri S."/>
            <person name="Balachadran M.T."/>
            <person name="Sivarajan S.R."/>
            <person name="Poveda L."/>
            <person name="Shimizu-Inatsugi R."/>
            <person name="Schlapbach R."/>
            <person name="Sreeman S.M."/>
            <person name="Shimizu K.K."/>
        </authorList>
    </citation>
    <scope>NUCLEOTIDE SEQUENCE</scope>
</reference>
<evidence type="ECO:0000256" key="3">
    <source>
        <dbReference type="ARBA" id="ARBA00022927"/>
    </source>
</evidence>
<reference evidence="5" key="1">
    <citation type="journal article" date="2018" name="DNA Res.">
        <title>Multiple hybrid de novo genome assembly of finger millet, an orphan allotetraploid crop.</title>
        <authorList>
            <person name="Hatakeyama M."/>
            <person name="Aluri S."/>
            <person name="Balachadran M.T."/>
            <person name="Sivarajan S.R."/>
            <person name="Patrignani A."/>
            <person name="Gruter S."/>
            <person name="Poveda L."/>
            <person name="Shimizu-Inatsugi R."/>
            <person name="Baeten J."/>
            <person name="Francoijs K.J."/>
            <person name="Nataraja K.N."/>
            <person name="Reddy Y.A.N."/>
            <person name="Phadnis S."/>
            <person name="Ravikumar R.L."/>
            <person name="Schlapbach R."/>
            <person name="Sreeman S.M."/>
            <person name="Shimizu K.K."/>
        </authorList>
    </citation>
    <scope>NUCLEOTIDE SEQUENCE</scope>
</reference>
<dbReference type="GO" id="GO:0015031">
    <property type="term" value="P:protein transport"/>
    <property type="evidence" value="ECO:0007669"/>
    <property type="project" value="UniProtKB-KW"/>
</dbReference>
<keyword evidence="3" id="KW-0653">Protein transport</keyword>
<proteinExistence type="inferred from homology"/>
<feature type="signal peptide" evidence="4">
    <location>
        <begin position="1"/>
        <end position="18"/>
    </location>
</feature>
<comment type="similarity">
    <text evidence="1">Belongs to the importin alpha family.</text>
</comment>
<evidence type="ECO:0000313" key="5">
    <source>
        <dbReference type="EMBL" id="GJN05739.1"/>
    </source>
</evidence>
<evidence type="ECO:0000313" key="6">
    <source>
        <dbReference type="Proteomes" id="UP001054889"/>
    </source>
</evidence>
<dbReference type="InterPro" id="IPR016024">
    <property type="entry name" value="ARM-type_fold"/>
</dbReference>
<dbReference type="Pfam" id="PF13513">
    <property type="entry name" value="HEAT_EZ"/>
    <property type="match status" value="1"/>
</dbReference>
<dbReference type="AlphaFoldDB" id="A0AAV5D530"/>
<comment type="caution">
    <text evidence="5">The sequence shown here is derived from an EMBL/GenBank/DDBJ whole genome shotgun (WGS) entry which is preliminary data.</text>
</comment>
<organism evidence="5 6">
    <name type="scientific">Eleusine coracana subsp. coracana</name>
    <dbReference type="NCBI Taxonomy" id="191504"/>
    <lineage>
        <taxon>Eukaryota</taxon>
        <taxon>Viridiplantae</taxon>
        <taxon>Streptophyta</taxon>
        <taxon>Embryophyta</taxon>
        <taxon>Tracheophyta</taxon>
        <taxon>Spermatophyta</taxon>
        <taxon>Magnoliopsida</taxon>
        <taxon>Liliopsida</taxon>
        <taxon>Poales</taxon>
        <taxon>Poaceae</taxon>
        <taxon>PACMAD clade</taxon>
        <taxon>Chloridoideae</taxon>
        <taxon>Cynodonteae</taxon>
        <taxon>Eleusininae</taxon>
        <taxon>Eleusine</taxon>
    </lineage>
</organism>
<accession>A0AAV5D530</accession>